<keyword evidence="3" id="KW-1185">Reference proteome</keyword>
<feature type="compositionally biased region" description="Polar residues" evidence="1">
    <location>
        <begin position="60"/>
        <end position="69"/>
    </location>
</feature>
<evidence type="ECO:0000313" key="3">
    <source>
        <dbReference type="Proteomes" id="UP001066276"/>
    </source>
</evidence>
<proteinExistence type="predicted"/>
<dbReference type="AlphaFoldDB" id="A0AAV7LDJ9"/>
<feature type="region of interest" description="Disordered" evidence="1">
    <location>
        <begin position="1"/>
        <end position="84"/>
    </location>
</feature>
<accession>A0AAV7LDJ9</accession>
<dbReference type="Proteomes" id="UP001066276">
    <property type="component" value="Chromosome 11"/>
</dbReference>
<protein>
    <submittedName>
        <fullName evidence="2">Uncharacterized protein</fullName>
    </submittedName>
</protein>
<comment type="caution">
    <text evidence="2">The sequence shown here is derived from an EMBL/GenBank/DDBJ whole genome shotgun (WGS) entry which is preliminary data.</text>
</comment>
<organism evidence="2 3">
    <name type="scientific">Pleurodeles waltl</name>
    <name type="common">Iberian ribbed newt</name>
    <dbReference type="NCBI Taxonomy" id="8319"/>
    <lineage>
        <taxon>Eukaryota</taxon>
        <taxon>Metazoa</taxon>
        <taxon>Chordata</taxon>
        <taxon>Craniata</taxon>
        <taxon>Vertebrata</taxon>
        <taxon>Euteleostomi</taxon>
        <taxon>Amphibia</taxon>
        <taxon>Batrachia</taxon>
        <taxon>Caudata</taxon>
        <taxon>Salamandroidea</taxon>
        <taxon>Salamandridae</taxon>
        <taxon>Pleurodelinae</taxon>
        <taxon>Pleurodeles</taxon>
    </lineage>
</organism>
<evidence type="ECO:0000256" key="1">
    <source>
        <dbReference type="SAM" id="MobiDB-lite"/>
    </source>
</evidence>
<dbReference type="EMBL" id="JANPWB010000015">
    <property type="protein sequence ID" value="KAJ1089686.1"/>
    <property type="molecule type" value="Genomic_DNA"/>
</dbReference>
<feature type="compositionally biased region" description="Basic and acidic residues" evidence="1">
    <location>
        <begin position="8"/>
        <end position="47"/>
    </location>
</feature>
<sequence length="84" mass="9799">MRISGIQKPKEGKRDKTERALERRKEWSPRKERASRIQDRDPREGAKRKSKKPTTKTRRNQGITDNAATSLEGHGSHRYGRTIM</sequence>
<name>A0AAV7LDJ9_PLEWA</name>
<evidence type="ECO:0000313" key="2">
    <source>
        <dbReference type="EMBL" id="KAJ1089686.1"/>
    </source>
</evidence>
<reference evidence="2" key="1">
    <citation type="journal article" date="2022" name="bioRxiv">
        <title>Sequencing and chromosome-scale assembly of the giantPleurodeles waltlgenome.</title>
        <authorList>
            <person name="Brown T."/>
            <person name="Elewa A."/>
            <person name="Iarovenko S."/>
            <person name="Subramanian E."/>
            <person name="Araus A.J."/>
            <person name="Petzold A."/>
            <person name="Susuki M."/>
            <person name="Suzuki K.-i.T."/>
            <person name="Hayashi T."/>
            <person name="Toyoda A."/>
            <person name="Oliveira C."/>
            <person name="Osipova E."/>
            <person name="Leigh N.D."/>
            <person name="Simon A."/>
            <person name="Yun M.H."/>
        </authorList>
    </citation>
    <scope>NUCLEOTIDE SEQUENCE</scope>
    <source>
        <strain evidence="2">20211129_DDA</strain>
        <tissue evidence="2">Liver</tissue>
    </source>
</reference>
<gene>
    <name evidence="2" type="ORF">NDU88_002833</name>
</gene>
<feature type="compositionally biased region" description="Basic residues" evidence="1">
    <location>
        <begin position="48"/>
        <end position="59"/>
    </location>
</feature>